<dbReference type="AlphaFoldDB" id="A0A517Q0C1"/>
<dbReference type="InterPro" id="IPR050297">
    <property type="entry name" value="LipidA_mod_glycosyltrf_83"/>
</dbReference>
<gene>
    <name evidence="10" type="ORF">Enr10x_03660</name>
</gene>
<evidence type="ECO:0000256" key="1">
    <source>
        <dbReference type="ARBA" id="ARBA00004651"/>
    </source>
</evidence>
<dbReference type="GO" id="GO:0006493">
    <property type="term" value="P:protein O-linked glycosylation"/>
    <property type="evidence" value="ECO:0007669"/>
    <property type="project" value="InterPro"/>
</dbReference>
<evidence type="ECO:0000256" key="5">
    <source>
        <dbReference type="ARBA" id="ARBA00022692"/>
    </source>
</evidence>
<feature type="transmembrane region" description="Helical" evidence="8">
    <location>
        <begin position="38"/>
        <end position="56"/>
    </location>
</feature>
<name>A0A517Q0C1_9PLAN</name>
<dbReference type="Proteomes" id="UP000315647">
    <property type="component" value="Chromosome"/>
</dbReference>
<dbReference type="PANTHER" id="PTHR33908:SF11">
    <property type="entry name" value="MEMBRANE PROTEIN"/>
    <property type="match status" value="1"/>
</dbReference>
<dbReference type="InterPro" id="IPR038731">
    <property type="entry name" value="RgtA/B/C-like"/>
</dbReference>
<keyword evidence="7 8" id="KW-0472">Membrane</keyword>
<evidence type="ECO:0000256" key="3">
    <source>
        <dbReference type="ARBA" id="ARBA00022676"/>
    </source>
</evidence>
<feature type="transmembrane region" description="Helical" evidence="8">
    <location>
        <begin position="172"/>
        <end position="188"/>
    </location>
</feature>
<dbReference type="GO" id="GO:0005886">
    <property type="term" value="C:plasma membrane"/>
    <property type="evidence" value="ECO:0007669"/>
    <property type="project" value="UniProtKB-SubCell"/>
</dbReference>
<organism evidence="10 11">
    <name type="scientific">Gimesia panareensis</name>
    <dbReference type="NCBI Taxonomy" id="2527978"/>
    <lineage>
        <taxon>Bacteria</taxon>
        <taxon>Pseudomonadati</taxon>
        <taxon>Planctomycetota</taxon>
        <taxon>Planctomycetia</taxon>
        <taxon>Planctomycetales</taxon>
        <taxon>Planctomycetaceae</taxon>
        <taxon>Gimesia</taxon>
    </lineage>
</organism>
<feature type="domain" description="Glycosyltransferase RgtA/B/C/D-like" evidence="9">
    <location>
        <begin position="115"/>
        <end position="279"/>
    </location>
</feature>
<comment type="subcellular location">
    <subcellularLocation>
        <location evidence="1">Cell membrane</location>
        <topology evidence="1">Multi-pass membrane protein</topology>
    </subcellularLocation>
</comment>
<feature type="transmembrane region" description="Helical" evidence="8">
    <location>
        <begin position="195"/>
        <end position="215"/>
    </location>
</feature>
<keyword evidence="4 10" id="KW-0808">Transferase</keyword>
<evidence type="ECO:0000313" key="10">
    <source>
        <dbReference type="EMBL" id="QDT25072.1"/>
    </source>
</evidence>
<keyword evidence="3 10" id="KW-0328">Glycosyltransferase</keyword>
<feature type="transmembrane region" description="Helical" evidence="8">
    <location>
        <begin position="360"/>
        <end position="381"/>
    </location>
</feature>
<feature type="transmembrane region" description="Helical" evidence="8">
    <location>
        <begin position="235"/>
        <end position="256"/>
    </location>
</feature>
<keyword evidence="2" id="KW-1003">Cell membrane</keyword>
<dbReference type="Pfam" id="PF13231">
    <property type="entry name" value="PMT_2"/>
    <property type="match status" value="1"/>
</dbReference>
<keyword evidence="6 8" id="KW-1133">Transmembrane helix</keyword>
<evidence type="ECO:0000256" key="8">
    <source>
        <dbReference type="SAM" id="Phobius"/>
    </source>
</evidence>
<evidence type="ECO:0000259" key="9">
    <source>
        <dbReference type="Pfam" id="PF13231"/>
    </source>
</evidence>
<evidence type="ECO:0000256" key="4">
    <source>
        <dbReference type="ARBA" id="ARBA00022679"/>
    </source>
</evidence>
<feature type="transmembrane region" description="Helical" evidence="8">
    <location>
        <begin position="387"/>
        <end position="412"/>
    </location>
</feature>
<dbReference type="GO" id="GO:0000030">
    <property type="term" value="F:mannosyltransferase activity"/>
    <property type="evidence" value="ECO:0007669"/>
    <property type="project" value="InterPro"/>
</dbReference>
<dbReference type="PANTHER" id="PTHR33908">
    <property type="entry name" value="MANNOSYLTRANSFERASE YKCB-RELATED"/>
    <property type="match status" value="1"/>
</dbReference>
<sequence length="574" mass="63677">MAGFFYCASPQKYRHSKDTMNQSTPQPALTVKAKLTPVAWYILVACLAFLLVAARLDCAEDLSLTGPGPGMTVDEPFNVGQGVFLVRAIRVYGLGIFAPESLREIFEHENYLPDHPPLGRLLIGIAHETVAGMAGEGERPFVVTYGRYASALCFACLVFVVGWFTYRRSGHVAGLVAAVAMIALPRVFGHAHLAALETVTALFYVIAVLAVIRFWDQAEPPTAKRACLTGILLGLALLTKIQAVLIPIPVIVWALWKWRQKAIVPLLCWGGVGVLVFFVGWPWLWFDPVGHLGEYLGRTTGRAAIYIDYFGTKYADRDVPWHYPWVMFLVTIPMGLLAFSLIGGWTMGRRPQDEKSARPGGGVLLIGSLLWPLVLFSWPGITVYDGVRLFLMVFPLAAILIGVGAAQICDWLSGRFSIRLARTAVGLLVLTQAYAAFAFAPCWLSYYSLLTGGLKGASALGMEVTYWGDSITADMLHDVVERVPENSYLQVAPILHPAYLQMLQETPEVKRKGIRLIPFDSERQGVSEYVLYFERKPYLPELLQPRQSDAWQAEIQVVRKQVPLARLVRLNPPR</sequence>
<dbReference type="EMBL" id="CP037421">
    <property type="protein sequence ID" value="QDT25072.1"/>
    <property type="molecule type" value="Genomic_DNA"/>
</dbReference>
<evidence type="ECO:0000256" key="2">
    <source>
        <dbReference type="ARBA" id="ARBA00022475"/>
    </source>
</evidence>
<keyword evidence="11" id="KW-1185">Reference proteome</keyword>
<feature type="transmembrane region" description="Helical" evidence="8">
    <location>
        <begin position="148"/>
        <end position="166"/>
    </location>
</feature>
<evidence type="ECO:0000313" key="11">
    <source>
        <dbReference type="Proteomes" id="UP000315647"/>
    </source>
</evidence>
<dbReference type="GO" id="GO:0016763">
    <property type="term" value="F:pentosyltransferase activity"/>
    <property type="evidence" value="ECO:0007669"/>
    <property type="project" value="TreeGrafter"/>
</dbReference>
<feature type="transmembrane region" description="Helical" evidence="8">
    <location>
        <begin position="263"/>
        <end position="286"/>
    </location>
</feature>
<protein>
    <submittedName>
        <fullName evidence="10">Dolichyl-phosphate-mannose-protein mannosyltransferase</fullName>
    </submittedName>
</protein>
<proteinExistence type="predicted"/>
<feature type="transmembrane region" description="Helical" evidence="8">
    <location>
        <begin position="424"/>
        <end position="446"/>
    </location>
</feature>
<reference evidence="10 11" key="1">
    <citation type="submission" date="2019-03" db="EMBL/GenBank/DDBJ databases">
        <title>Deep-cultivation of Planctomycetes and their phenomic and genomic characterization uncovers novel biology.</title>
        <authorList>
            <person name="Wiegand S."/>
            <person name="Jogler M."/>
            <person name="Boedeker C."/>
            <person name="Pinto D."/>
            <person name="Vollmers J."/>
            <person name="Rivas-Marin E."/>
            <person name="Kohn T."/>
            <person name="Peeters S.H."/>
            <person name="Heuer A."/>
            <person name="Rast P."/>
            <person name="Oberbeckmann S."/>
            <person name="Bunk B."/>
            <person name="Jeske O."/>
            <person name="Meyerdierks A."/>
            <person name="Storesund J.E."/>
            <person name="Kallscheuer N."/>
            <person name="Luecker S."/>
            <person name="Lage O.M."/>
            <person name="Pohl T."/>
            <person name="Merkel B.J."/>
            <person name="Hornburger P."/>
            <person name="Mueller R.-W."/>
            <person name="Bruemmer F."/>
            <person name="Labrenz M."/>
            <person name="Spormann A.M."/>
            <person name="Op den Camp H."/>
            <person name="Overmann J."/>
            <person name="Amann R."/>
            <person name="Jetten M.S.M."/>
            <person name="Mascher T."/>
            <person name="Medema M.H."/>
            <person name="Devos D.P."/>
            <person name="Kaster A.-K."/>
            <person name="Ovreas L."/>
            <person name="Rohde M."/>
            <person name="Galperin M.Y."/>
            <person name="Jogler C."/>
        </authorList>
    </citation>
    <scope>NUCLEOTIDE SEQUENCE [LARGE SCALE GENOMIC DNA]</scope>
    <source>
        <strain evidence="10 11">Enr10</strain>
    </source>
</reference>
<keyword evidence="5 8" id="KW-0812">Transmembrane</keyword>
<dbReference type="GO" id="GO:0009103">
    <property type="term" value="P:lipopolysaccharide biosynthetic process"/>
    <property type="evidence" value="ECO:0007669"/>
    <property type="project" value="UniProtKB-ARBA"/>
</dbReference>
<feature type="transmembrane region" description="Helical" evidence="8">
    <location>
        <begin position="325"/>
        <end position="348"/>
    </location>
</feature>
<evidence type="ECO:0000256" key="6">
    <source>
        <dbReference type="ARBA" id="ARBA00022989"/>
    </source>
</evidence>
<evidence type="ECO:0000256" key="7">
    <source>
        <dbReference type="ARBA" id="ARBA00023136"/>
    </source>
</evidence>
<accession>A0A517Q0C1</accession>